<dbReference type="PRINTS" id="PR00371">
    <property type="entry name" value="FPNCR"/>
</dbReference>
<dbReference type="InterPro" id="IPR017927">
    <property type="entry name" value="FAD-bd_FR_type"/>
</dbReference>
<dbReference type="InterPro" id="IPR050415">
    <property type="entry name" value="MRET"/>
</dbReference>
<dbReference type="PANTHER" id="PTHR47354:SF5">
    <property type="entry name" value="PROTEIN RFBI"/>
    <property type="match status" value="1"/>
</dbReference>
<dbReference type="InterPro" id="IPR001709">
    <property type="entry name" value="Flavoprot_Pyr_Nucl_cyt_Rdtase"/>
</dbReference>
<dbReference type="Pfam" id="PF00970">
    <property type="entry name" value="FAD_binding_6"/>
    <property type="match status" value="1"/>
</dbReference>
<dbReference type="AlphaFoldDB" id="A0A5C4W4W3"/>
<dbReference type="Gene3D" id="2.40.30.10">
    <property type="entry name" value="Translation factors"/>
    <property type="match status" value="1"/>
</dbReference>
<evidence type="ECO:0000256" key="3">
    <source>
        <dbReference type="ARBA" id="ARBA00023014"/>
    </source>
</evidence>
<dbReference type="InterPro" id="IPR039261">
    <property type="entry name" value="FNR_nucleotide-bd"/>
</dbReference>
<keyword evidence="2" id="KW-0408">Iron</keyword>
<comment type="caution">
    <text evidence="4">The sequence shown here is derived from an EMBL/GenBank/DDBJ whole genome shotgun (WGS) entry which is preliminary data.</text>
</comment>
<protein>
    <submittedName>
        <fullName evidence="4">Oxidoreductase</fullName>
    </submittedName>
</protein>
<dbReference type="InterPro" id="IPR008333">
    <property type="entry name" value="Cbr1-like_FAD-bd_dom"/>
</dbReference>
<evidence type="ECO:0000256" key="1">
    <source>
        <dbReference type="ARBA" id="ARBA00001974"/>
    </source>
</evidence>
<dbReference type="Pfam" id="PF00175">
    <property type="entry name" value="NAD_binding_1"/>
    <property type="match status" value="1"/>
</dbReference>
<proteinExistence type="predicted"/>
<reference evidence="4 5" key="1">
    <citation type="submission" date="2019-10" db="EMBL/GenBank/DDBJ databases">
        <title>Nonomuraea sp. nov., isolated from Phyllanthus amarus.</title>
        <authorList>
            <person name="Klykleung N."/>
            <person name="Tanasupawat S."/>
        </authorList>
    </citation>
    <scope>NUCLEOTIDE SEQUENCE [LARGE SCALE GENOMIC DNA]</scope>
    <source>
        <strain evidence="4 5">PA1-10</strain>
    </source>
</reference>
<evidence type="ECO:0000313" key="5">
    <source>
        <dbReference type="Proteomes" id="UP000312512"/>
    </source>
</evidence>
<dbReference type="PANTHER" id="PTHR47354">
    <property type="entry name" value="NADH OXIDOREDUCTASE HCR"/>
    <property type="match status" value="1"/>
</dbReference>
<gene>
    <name evidence="4" type="ORF">FH608_028655</name>
</gene>
<sequence>MARGTVRPLVVENTAAIRGDTVARPVATWLPATITAAVPLTERSRSLRLVVPGWRGNVPGQHVDIRLTAPDGYQAVRSYSLATSGPGEHIELAIDRLPDGEVSPYLVDVAEVGDKVEVRGPLGGWFVWRPGDPRPVQMIAGGSGVVPFVAMIRAREAAPAGNPFRLLYSVRSPAAAMYRDYLEHSPVGTTVNWIYTRNPPPGSSRPAGRLTSIDLDSHVIPVEQDPLTFVCGSTGFAERVSQMLIERGHPASMIRIERYGDSR</sequence>
<keyword evidence="2" id="KW-0001">2Fe-2S</keyword>
<keyword evidence="2" id="KW-0479">Metal-binding</keyword>
<organism evidence="4 5">
    <name type="scientific">Nonomuraea phyllanthi</name>
    <dbReference type="NCBI Taxonomy" id="2219224"/>
    <lineage>
        <taxon>Bacteria</taxon>
        <taxon>Bacillati</taxon>
        <taxon>Actinomycetota</taxon>
        <taxon>Actinomycetes</taxon>
        <taxon>Streptosporangiales</taxon>
        <taxon>Streptosporangiaceae</taxon>
        <taxon>Nonomuraea</taxon>
    </lineage>
</organism>
<keyword evidence="3" id="KW-0411">Iron-sulfur</keyword>
<name>A0A5C4W4W3_9ACTN</name>
<evidence type="ECO:0000256" key="2">
    <source>
        <dbReference type="ARBA" id="ARBA00022714"/>
    </source>
</evidence>
<dbReference type="PRINTS" id="PR00406">
    <property type="entry name" value="CYTB5RDTASE"/>
</dbReference>
<dbReference type="EMBL" id="VDLX02000011">
    <property type="protein sequence ID" value="KAB8191919.1"/>
    <property type="molecule type" value="Genomic_DNA"/>
</dbReference>
<dbReference type="InterPro" id="IPR001433">
    <property type="entry name" value="OxRdtase_FAD/NAD-bd"/>
</dbReference>
<dbReference type="InterPro" id="IPR017938">
    <property type="entry name" value="Riboflavin_synthase-like_b-brl"/>
</dbReference>
<evidence type="ECO:0000313" key="4">
    <source>
        <dbReference type="EMBL" id="KAB8191919.1"/>
    </source>
</evidence>
<dbReference type="SUPFAM" id="SSF63380">
    <property type="entry name" value="Riboflavin synthase domain-like"/>
    <property type="match status" value="1"/>
</dbReference>
<dbReference type="GO" id="GO:0016491">
    <property type="term" value="F:oxidoreductase activity"/>
    <property type="evidence" value="ECO:0007669"/>
    <property type="project" value="InterPro"/>
</dbReference>
<dbReference type="PROSITE" id="PS51384">
    <property type="entry name" value="FAD_FR"/>
    <property type="match status" value="1"/>
</dbReference>
<dbReference type="GO" id="GO:0051537">
    <property type="term" value="F:2 iron, 2 sulfur cluster binding"/>
    <property type="evidence" value="ECO:0007669"/>
    <property type="project" value="UniProtKB-KW"/>
</dbReference>
<keyword evidence="5" id="KW-1185">Reference proteome</keyword>
<accession>A0A5C4W4W3</accession>
<dbReference type="OrthoDB" id="5179582at2"/>
<dbReference type="SUPFAM" id="SSF52343">
    <property type="entry name" value="Ferredoxin reductase-like, C-terminal NADP-linked domain"/>
    <property type="match status" value="1"/>
</dbReference>
<dbReference type="Gene3D" id="3.40.50.80">
    <property type="entry name" value="Nucleotide-binding domain of ferredoxin-NADP reductase (FNR) module"/>
    <property type="match status" value="1"/>
</dbReference>
<comment type="cofactor">
    <cofactor evidence="1">
        <name>FAD</name>
        <dbReference type="ChEBI" id="CHEBI:57692"/>
    </cofactor>
</comment>
<dbReference type="Proteomes" id="UP000312512">
    <property type="component" value="Unassembled WGS sequence"/>
</dbReference>